<dbReference type="Pfam" id="PF12955">
    <property type="entry name" value="Vps3844_C"/>
    <property type="match status" value="1"/>
</dbReference>
<feature type="domain" description="Vacuolar sorting protein Vps3844 C-terminal" evidence="3">
    <location>
        <begin position="236"/>
        <end position="335"/>
    </location>
</feature>
<evidence type="ECO:0000256" key="1">
    <source>
        <dbReference type="SAM" id="Phobius"/>
    </source>
</evidence>
<dbReference type="AlphaFoldDB" id="A0A9P5Y783"/>
<evidence type="ECO:0000256" key="2">
    <source>
        <dbReference type="SAM" id="SignalP"/>
    </source>
</evidence>
<dbReference type="EMBL" id="MU150272">
    <property type="protein sequence ID" value="KAF9462440.1"/>
    <property type="molecule type" value="Genomic_DNA"/>
</dbReference>
<keyword evidence="1" id="KW-0472">Membrane</keyword>
<feature type="chain" id="PRO_5040391838" description="Vacuolar sorting protein Vps3844 C-terminal domain-containing protein" evidence="2">
    <location>
        <begin position="20"/>
        <end position="344"/>
    </location>
</feature>
<dbReference type="InterPro" id="IPR053065">
    <property type="entry name" value="Archenteron_Induction-Rel"/>
</dbReference>
<keyword evidence="1" id="KW-0812">Transmembrane</keyword>
<organism evidence="4 5">
    <name type="scientific">Collybia nuda</name>
    <dbReference type="NCBI Taxonomy" id="64659"/>
    <lineage>
        <taxon>Eukaryota</taxon>
        <taxon>Fungi</taxon>
        <taxon>Dikarya</taxon>
        <taxon>Basidiomycota</taxon>
        <taxon>Agaricomycotina</taxon>
        <taxon>Agaricomycetes</taxon>
        <taxon>Agaricomycetidae</taxon>
        <taxon>Agaricales</taxon>
        <taxon>Tricholomatineae</taxon>
        <taxon>Clitocybaceae</taxon>
        <taxon>Collybia</taxon>
    </lineage>
</organism>
<gene>
    <name evidence="4" type="ORF">BDZ94DRAFT_1309700</name>
</gene>
<keyword evidence="1" id="KW-1133">Transmembrane helix</keyword>
<dbReference type="InterPro" id="IPR024382">
    <property type="entry name" value="Vps3844_C"/>
</dbReference>
<feature type="signal peptide" evidence="2">
    <location>
        <begin position="1"/>
        <end position="19"/>
    </location>
</feature>
<dbReference type="GO" id="GO:0005783">
    <property type="term" value="C:endoplasmic reticulum"/>
    <property type="evidence" value="ECO:0007669"/>
    <property type="project" value="TreeGrafter"/>
</dbReference>
<reference evidence="4" key="1">
    <citation type="submission" date="2020-11" db="EMBL/GenBank/DDBJ databases">
        <authorList>
            <consortium name="DOE Joint Genome Institute"/>
            <person name="Ahrendt S."/>
            <person name="Riley R."/>
            <person name="Andreopoulos W."/>
            <person name="Labutti K."/>
            <person name="Pangilinan J."/>
            <person name="Ruiz-Duenas F.J."/>
            <person name="Barrasa J.M."/>
            <person name="Sanchez-Garcia M."/>
            <person name="Camarero S."/>
            <person name="Miyauchi S."/>
            <person name="Serrano A."/>
            <person name="Linde D."/>
            <person name="Babiker R."/>
            <person name="Drula E."/>
            <person name="Ayuso-Fernandez I."/>
            <person name="Pacheco R."/>
            <person name="Padilla G."/>
            <person name="Ferreira P."/>
            <person name="Barriuso J."/>
            <person name="Kellner H."/>
            <person name="Castanera R."/>
            <person name="Alfaro M."/>
            <person name="Ramirez L."/>
            <person name="Pisabarro A.G."/>
            <person name="Kuo A."/>
            <person name="Tritt A."/>
            <person name="Lipzen A."/>
            <person name="He G."/>
            <person name="Yan M."/>
            <person name="Ng V."/>
            <person name="Cullen D."/>
            <person name="Martin F."/>
            <person name="Rosso M.-N."/>
            <person name="Henrissat B."/>
            <person name="Hibbett D."/>
            <person name="Martinez A.T."/>
            <person name="Grigoriev I.V."/>
        </authorList>
    </citation>
    <scope>NUCLEOTIDE SEQUENCE</scope>
    <source>
        <strain evidence="4">CBS 247.69</strain>
    </source>
</reference>
<dbReference type="OrthoDB" id="5583277at2759"/>
<dbReference type="PANTHER" id="PTHR36853">
    <property type="entry name" value="EXPRESSED PROTEIN"/>
    <property type="match status" value="1"/>
</dbReference>
<protein>
    <recommendedName>
        <fullName evidence="3">Vacuolar sorting protein Vps3844 C-terminal domain-containing protein</fullName>
    </recommendedName>
</protein>
<evidence type="ECO:0000313" key="4">
    <source>
        <dbReference type="EMBL" id="KAF9462440.1"/>
    </source>
</evidence>
<comment type="caution">
    <text evidence="4">The sequence shown here is derived from an EMBL/GenBank/DDBJ whole genome shotgun (WGS) entry which is preliminary data.</text>
</comment>
<feature type="transmembrane region" description="Helical" evidence="1">
    <location>
        <begin position="301"/>
        <end position="322"/>
    </location>
</feature>
<keyword evidence="2" id="KW-0732">Signal</keyword>
<accession>A0A9P5Y783</accession>
<dbReference type="PANTHER" id="PTHR36853:SF1">
    <property type="entry name" value="DUF3844 DOMAIN-CONTAINING PROTEIN"/>
    <property type="match status" value="1"/>
</dbReference>
<sequence>MLGAWSLVLFLSSLQLSQAINVYLNTQNDFLESTLSPEDASSVLSRHLGVEVFEPFRDASGMEYTGEAFIGQGPVNGLLLVVEDRDAQAILANTITPSFKMIEPSSSLSSVISTYLHRAQHTYTSIYNSRQLENVPSLSTFFETAESPAFAAIEAKSLSDLRREYGDASEEYLRAVAQLRVFLENVYDQNRSLHVALLSYTPSLHAYDKRQLQVSQSPIPSGSAPPQEPIGGVSTCFTSADACTIGTSSCSGRGKCVAASKSGRTCFICTCEVTKTGEGSKVKTDTWVGQSCERKDVSGPFVLLTGTVIVMILLVFGSISLLSSVGDHDLPSTLLATAVNPKKD</sequence>
<evidence type="ECO:0000313" key="5">
    <source>
        <dbReference type="Proteomes" id="UP000807353"/>
    </source>
</evidence>
<proteinExistence type="predicted"/>
<evidence type="ECO:0000259" key="3">
    <source>
        <dbReference type="Pfam" id="PF12955"/>
    </source>
</evidence>
<keyword evidence="5" id="KW-1185">Reference proteome</keyword>
<name>A0A9P5Y783_9AGAR</name>
<dbReference type="Proteomes" id="UP000807353">
    <property type="component" value="Unassembled WGS sequence"/>
</dbReference>